<comment type="similarity">
    <text evidence="7">Belongs to the methyl-accepting chemotaxis (MCP) protein family.</text>
</comment>
<evidence type="ECO:0000256" key="5">
    <source>
        <dbReference type="ARBA" id="ARBA00023136"/>
    </source>
</evidence>
<accession>A0A1S2MFM6</accession>
<evidence type="ECO:0000313" key="12">
    <source>
        <dbReference type="EMBL" id="OIJ23518.1"/>
    </source>
</evidence>
<evidence type="ECO:0000256" key="3">
    <source>
        <dbReference type="ARBA" id="ARBA00022692"/>
    </source>
</evidence>
<feature type="transmembrane region" description="Helical" evidence="9">
    <location>
        <begin position="12"/>
        <end position="31"/>
    </location>
</feature>
<dbReference type="Gene3D" id="3.30.450.20">
    <property type="entry name" value="PAS domain"/>
    <property type="match status" value="1"/>
</dbReference>
<dbReference type="CDD" id="cd06225">
    <property type="entry name" value="HAMP"/>
    <property type="match status" value="1"/>
</dbReference>
<keyword evidence="3 9" id="KW-0812">Transmembrane</keyword>
<keyword evidence="5 9" id="KW-0472">Membrane</keyword>
<dbReference type="GO" id="GO:0005886">
    <property type="term" value="C:plasma membrane"/>
    <property type="evidence" value="ECO:0007669"/>
    <property type="project" value="UniProtKB-SubCell"/>
</dbReference>
<dbReference type="EMBL" id="LQXD01000001">
    <property type="protein sequence ID" value="OIJ23518.1"/>
    <property type="molecule type" value="Genomic_DNA"/>
</dbReference>
<dbReference type="SUPFAM" id="SSF58104">
    <property type="entry name" value="Methyl-accepting chemotaxis protein (MCP) signaling domain"/>
    <property type="match status" value="1"/>
</dbReference>
<sequence>MSLIKGLKGRLIVLGIVPVFLFLLLSFLYILPSMKKDIFNEKELQTKEFVNIGMSTVELYYSLELKGELSREEAQERAKAVIQNIRFGETYEDYFWINDMYPKMIMHPLRPDLNGADLSEMKDPDGLYLFNEFVEVAQKDGRGFVPYKWQYYSDKDRVEPKLSYVAQFEPWGWIIGTGIYTNDVDEIIFGKIITTISYIIGIIVVTSIVILVFAHKLIIKPLNYAVSVGEKMADGDFTEKVDQKYVGKDDEISRLLNVFDQINKNMESVIGDVLRSSDKIDNQSSQLKVSVEKTNTSIEDTVEASKSMQETAASQKIGANESYAAIEEMAIGVNSIADHAVSISDFSTGLIDRVQEGKHIVAEAIAKMVEIKGVTENTNSIIKQLNDDSKEIGSILALINGVADQTNLLALNAAIEAARVGEQGKGFAVVADEIRKLATSTAQSVGRVGAIIESISGKTEEAVNRTLESTESVDQGIVNVRKVEGMFLEILNSQEEVSKQIGEMSAITQQMSAGTEELTATVANFNSTAELTSNNAQSILDVSRDQLEDMNKVLVFARELDNMSNSLKALVGKFKV</sequence>
<reference evidence="13" key="4">
    <citation type="submission" date="2020-10" db="EMBL/GenBank/DDBJ databases">
        <authorList>
            <person name="Bassil N.M."/>
            <person name="Lloyd J.R."/>
        </authorList>
    </citation>
    <scope>NUCLEOTIDE SEQUENCE</scope>
    <source>
        <strain evidence="13">NB2006</strain>
    </source>
</reference>
<name>A0A1S2MFM6_9BACI</name>
<reference evidence="13 14" key="2">
    <citation type="journal article" date="2017" name="Genome Announc.">
        <title>Draft Genome Sequences of Four Alkaliphilic Bacteria Belonging to the Anaerobacillus Genus.</title>
        <authorList>
            <person name="Bassil N.M."/>
            <person name="Lloyd J.R."/>
        </authorList>
    </citation>
    <scope>NUCLEOTIDE SEQUENCE [LARGE SCALE GENOMIC DNA]</scope>
    <source>
        <strain evidence="13 14">NB2006</strain>
    </source>
</reference>
<dbReference type="RefSeq" id="WP_071315425.1">
    <property type="nucleotide sequence ID" value="NZ_CP063356.2"/>
</dbReference>
<dbReference type="KEGG" id="aia:AWH56_009315"/>
<evidence type="ECO:0000256" key="4">
    <source>
        <dbReference type="ARBA" id="ARBA00022989"/>
    </source>
</evidence>
<dbReference type="Gene3D" id="6.10.340.10">
    <property type="match status" value="1"/>
</dbReference>
<dbReference type="InterPro" id="IPR003660">
    <property type="entry name" value="HAMP_dom"/>
</dbReference>
<dbReference type="CDD" id="cd11386">
    <property type="entry name" value="MCP_signal"/>
    <property type="match status" value="1"/>
</dbReference>
<reference evidence="12 14" key="1">
    <citation type="submission" date="2016-10" db="EMBL/GenBank/DDBJ databases">
        <title>Draft genome sequences of four alkaliphilic bacteria belonging to the Anaerobacillus genus.</title>
        <authorList>
            <person name="Bassil N.M."/>
            <person name="Lloyd J.R."/>
        </authorList>
    </citation>
    <scope>NUCLEOTIDE SEQUENCE [LARGE SCALE GENOMIC DNA]</scope>
    <source>
        <strain evidence="12 14">NB2006</strain>
    </source>
</reference>
<dbReference type="GO" id="GO:0007165">
    <property type="term" value="P:signal transduction"/>
    <property type="evidence" value="ECO:0007669"/>
    <property type="project" value="UniProtKB-KW"/>
</dbReference>
<dbReference type="Gene3D" id="1.10.287.950">
    <property type="entry name" value="Methyl-accepting chemotaxis protein"/>
    <property type="match status" value="1"/>
</dbReference>
<proteinExistence type="inferred from homology"/>
<dbReference type="PROSITE" id="PS50885">
    <property type="entry name" value="HAMP"/>
    <property type="match status" value="1"/>
</dbReference>
<feature type="domain" description="Methyl-accepting transducer" evidence="10">
    <location>
        <begin position="290"/>
        <end position="526"/>
    </location>
</feature>
<reference evidence="13 14" key="3">
    <citation type="journal article" date="2019" name="Int. J. Syst. Evol. Microbiol.">
        <title>Anaerobacillus isosaccharinicus sp. nov., an alkaliphilic bacterium which degrades isosaccharinic acid.</title>
        <authorList>
            <person name="Bassil N.M."/>
            <person name="Lloyd J.R."/>
        </authorList>
    </citation>
    <scope>NUCLEOTIDE SEQUENCE [LARGE SCALE GENOMIC DNA]</scope>
    <source>
        <strain evidence="13 14">NB2006</strain>
    </source>
</reference>
<dbReference type="AlphaFoldDB" id="A0A1S2MFM6"/>
<dbReference type="InterPro" id="IPR004089">
    <property type="entry name" value="MCPsignal_dom"/>
</dbReference>
<dbReference type="Proteomes" id="UP000180175">
    <property type="component" value="Chromosome"/>
</dbReference>
<evidence type="ECO:0000256" key="1">
    <source>
        <dbReference type="ARBA" id="ARBA00004651"/>
    </source>
</evidence>
<dbReference type="PROSITE" id="PS50111">
    <property type="entry name" value="CHEMOTAXIS_TRANSDUC_2"/>
    <property type="match status" value="1"/>
</dbReference>
<keyword evidence="4 9" id="KW-1133">Transmembrane helix</keyword>
<dbReference type="InterPro" id="IPR033480">
    <property type="entry name" value="sCache_2"/>
</dbReference>
<dbReference type="OrthoDB" id="9810264at2"/>
<evidence type="ECO:0000256" key="9">
    <source>
        <dbReference type="SAM" id="Phobius"/>
    </source>
</evidence>
<evidence type="ECO:0000313" key="13">
    <source>
        <dbReference type="EMBL" id="QOY37759.1"/>
    </source>
</evidence>
<dbReference type="SMART" id="SM00304">
    <property type="entry name" value="HAMP"/>
    <property type="match status" value="1"/>
</dbReference>
<organism evidence="12 14">
    <name type="scientific">Anaerobacillus isosaccharinicus</name>
    <dbReference type="NCBI Taxonomy" id="1532552"/>
    <lineage>
        <taxon>Bacteria</taxon>
        <taxon>Bacillati</taxon>
        <taxon>Bacillota</taxon>
        <taxon>Bacilli</taxon>
        <taxon>Bacillales</taxon>
        <taxon>Bacillaceae</taxon>
        <taxon>Anaerobacillus</taxon>
    </lineage>
</organism>
<dbReference type="SMART" id="SM01049">
    <property type="entry name" value="Cache_2"/>
    <property type="match status" value="1"/>
</dbReference>
<dbReference type="SMART" id="SM00283">
    <property type="entry name" value="MA"/>
    <property type="match status" value="1"/>
</dbReference>
<evidence type="ECO:0000256" key="6">
    <source>
        <dbReference type="ARBA" id="ARBA00023224"/>
    </source>
</evidence>
<evidence type="ECO:0000256" key="7">
    <source>
        <dbReference type="ARBA" id="ARBA00029447"/>
    </source>
</evidence>
<protein>
    <submittedName>
        <fullName evidence="13">Cache domain-containing protein</fullName>
    </submittedName>
</protein>
<feature type="domain" description="HAMP" evidence="11">
    <location>
        <begin position="216"/>
        <end position="271"/>
    </location>
</feature>
<feature type="transmembrane region" description="Helical" evidence="9">
    <location>
        <begin position="196"/>
        <end position="214"/>
    </location>
</feature>
<keyword evidence="14" id="KW-1185">Reference proteome</keyword>
<evidence type="ECO:0000256" key="2">
    <source>
        <dbReference type="ARBA" id="ARBA00022475"/>
    </source>
</evidence>
<keyword evidence="6 8" id="KW-0807">Transducer</keyword>
<evidence type="ECO:0000256" key="8">
    <source>
        <dbReference type="PROSITE-ProRule" id="PRU00284"/>
    </source>
</evidence>
<keyword evidence="2" id="KW-1003">Cell membrane</keyword>
<comment type="subcellular location">
    <subcellularLocation>
        <location evidence="1">Cell membrane</location>
        <topology evidence="1">Multi-pass membrane protein</topology>
    </subcellularLocation>
</comment>
<dbReference type="Pfam" id="PF00015">
    <property type="entry name" value="MCPsignal"/>
    <property type="match status" value="1"/>
</dbReference>
<gene>
    <name evidence="13" type="ORF">AWH56_009315</name>
    <name evidence="12" type="ORF">AWH56_01215</name>
</gene>
<evidence type="ECO:0000259" key="11">
    <source>
        <dbReference type="PROSITE" id="PS50885"/>
    </source>
</evidence>
<dbReference type="EMBL" id="CP063356">
    <property type="protein sequence ID" value="QOY37759.1"/>
    <property type="molecule type" value="Genomic_DNA"/>
</dbReference>
<dbReference type="PANTHER" id="PTHR32089">
    <property type="entry name" value="METHYL-ACCEPTING CHEMOTAXIS PROTEIN MCPB"/>
    <property type="match status" value="1"/>
</dbReference>
<dbReference type="Pfam" id="PF17200">
    <property type="entry name" value="sCache_2"/>
    <property type="match status" value="1"/>
</dbReference>
<dbReference type="PANTHER" id="PTHR32089:SF112">
    <property type="entry name" value="LYSOZYME-LIKE PROTEIN-RELATED"/>
    <property type="match status" value="1"/>
</dbReference>
<evidence type="ECO:0000259" key="10">
    <source>
        <dbReference type="PROSITE" id="PS50111"/>
    </source>
</evidence>
<evidence type="ECO:0000313" key="14">
    <source>
        <dbReference type="Proteomes" id="UP000180175"/>
    </source>
</evidence>